<keyword evidence="1" id="KW-0378">Hydrolase</keyword>
<evidence type="ECO:0000313" key="5">
    <source>
        <dbReference type="Proteomes" id="UP000318538"/>
    </source>
</evidence>
<keyword evidence="4" id="KW-0547">Nucleotide-binding</keyword>
<organism evidence="4 5">
    <name type="scientific">Rubripirellula lacrimiformis</name>
    <dbReference type="NCBI Taxonomy" id="1930273"/>
    <lineage>
        <taxon>Bacteria</taxon>
        <taxon>Pseudomonadati</taxon>
        <taxon>Planctomycetota</taxon>
        <taxon>Planctomycetia</taxon>
        <taxon>Pirellulales</taxon>
        <taxon>Pirellulaceae</taxon>
        <taxon>Rubripirellula</taxon>
    </lineage>
</organism>
<dbReference type="RefSeq" id="WP_246146062.1">
    <property type="nucleotide sequence ID" value="NZ_CP036525.1"/>
</dbReference>
<dbReference type="PANTHER" id="PTHR10799">
    <property type="entry name" value="SNF2/RAD54 HELICASE FAMILY"/>
    <property type="match status" value="1"/>
</dbReference>
<dbReference type="GO" id="GO:0005524">
    <property type="term" value="F:ATP binding"/>
    <property type="evidence" value="ECO:0007669"/>
    <property type="project" value="InterPro"/>
</dbReference>
<name>A0A517NH63_9BACT</name>
<dbReference type="InterPro" id="IPR014001">
    <property type="entry name" value="Helicase_ATP-bd"/>
</dbReference>
<proteinExistence type="predicted"/>
<evidence type="ECO:0000259" key="2">
    <source>
        <dbReference type="PROSITE" id="PS51192"/>
    </source>
</evidence>
<keyword evidence="4" id="KW-0067">ATP-binding</keyword>
<dbReference type="CDD" id="cd18793">
    <property type="entry name" value="SF2_C_SNF"/>
    <property type="match status" value="1"/>
</dbReference>
<keyword evidence="4" id="KW-0347">Helicase</keyword>
<evidence type="ECO:0000313" key="4">
    <source>
        <dbReference type="EMBL" id="QDT06477.1"/>
    </source>
</evidence>
<dbReference type="Gene3D" id="3.40.50.300">
    <property type="entry name" value="P-loop containing nucleotide triphosphate hydrolases"/>
    <property type="match status" value="1"/>
</dbReference>
<dbReference type="KEGG" id="rlc:K227x_48870"/>
<dbReference type="PROSITE" id="PS51194">
    <property type="entry name" value="HELICASE_CTER"/>
    <property type="match status" value="1"/>
</dbReference>
<dbReference type="PROSITE" id="PS51192">
    <property type="entry name" value="HELICASE_ATP_BIND_1"/>
    <property type="match status" value="1"/>
</dbReference>
<dbReference type="SUPFAM" id="SSF52540">
    <property type="entry name" value="P-loop containing nucleoside triphosphate hydrolases"/>
    <property type="match status" value="2"/>
</dbReference>
<dbReference type="SMART" id="SM00487">
    <property type="entry name" value="DEXDc"/>
    <property type="match status" value="1"/>
</dbReference>
<sequence>MRPNPLTRSIESKVMTPRHDHSGITAQIDLANSWSADSLVPSDTYELSFDAIKPRSLPIRVSPLKTRVTGFMFPEANQWIPPKPPPSQTSEDKEAIEKVRRRYKTIKHHRVKPPNDVVKLQDRLYYLLQPPLDLLVGSGQLNFPFDPFAYQLDGIAFLFPRYAAVLADEMGLGKTMQAISTIRLLLCSGEVRSVLLVCPKPLVTNWLREFSVWAPEIPVTAIEGNAAKREHAWRSPEIPVKVANYELLMRDKETVLESGLHFDLVALDEAQRIKNRNSTTSEIVRAIPRTRSWALTGTPVENSPDDLVGIFDYLSPGYLKVGMPMAEMAKRSKDYIMRRTKDMVMNDMPPKLYRDAELDLTPEQWATYEQAESEGIVKLEEMDQELTIQHVFELVLRLKQICNFDPPTGSSVKLERMVADMEEVVASGKKAIVFSQWVNSIDKMLPAMQRFGPLEYHGRVPHKKRDGVIDQFKNDPNCSVILMSYGAGSVGLNLQFCEYVFLFDRWWNPAIEDQAINRAHRIGARGAVTVTRMLAMNTIEQRIASVLDEKRQMFDALFSDQSGPTKGSGGGLSRDEIFGLFDLRAPGGKKVA</sequence>
<evidence type="ECO:0000256" key="1">
    <source>
        <dbReference type="ARBA" id="ARBA00022801"/>
    </source>
</evidence>
<dbReference type="GO" id="GO:0016787">
    <property type="term" value="F:hydrolase activity"/>
    <property type="evidence" value="ECO:0007669"/>
    <property type="project" value="UniProtKB-KW"/>
</dbReference>
<dbReference type="InterPro" id="IPR027417">
    <property type="entry name" value="P-loop_NTPase"/>
</dbReference>
<dbReference type="InterPro" id="IPR049730">
    <property type="entry name" value="SNF2/RAD54-like_C"/>
</dbReference>
<protein>
    <submittedName>
        <fullName evidence="4">ATP-dependent helicase HepA</fullName>
    </submittedName>
</protein>
<dbReference type="InterPro" id="IPR001650">
    <property type="entry name" value="Helicase_C-like"/>
</dbReference>
<dbReference type="SMART" id="SM00490">
    <property type="entry name" value="HELICc"/>
    <property type="match status" value="1"/>
</dbReference>
<dbReference type="CDD" id="cd17919">
    <property type="entry name" value="DEXHc_Snf"/>
    <property type="match status" value="1"/>
</dbReference>
<evidence type="ECO:0000259" key="3">
    <source>
        <dbReference type="PROSITE" id="PS51194"/>
    </source>
</evidence>
<dbReference type="EMBL" id="CP036525">
    <property type="protein sequence ID" value="QDT06477.1"/>
    <property type="molecule type" value="Genomic_DNA"/>
</dbReference>
<dbReference type="InterPro" id="IPR038718">
    <property type="entry name" value="SNF2-like_sf"/>
</dbReference>
<feature type="domain" description="Helicase ATP-binding" evidence="2">
    <location>
        <begin position="155"/>
        <end position="317"/>
    </location>
</feature>
<reference evidence="4 5" key="1">
    <citation type="submission" date="2019-02" db="EMBL/GenBank/DDBJ databases">
        <title>Deep-cultivation of Planctomycetes and their phenomic and genomic characterization uncovers novel biology.</title>
        <authorList>
            <person name="Wiegand S."/>
            <person name="Jogler M."/>
            <person name="Boedeker C."/>
            <person name="Pinto D."/>
            <person name="Vollmers J."/>
            <person name="Rivas-Marin E."/>
            <person name="Kohn T."/>
            <person name="Peeters S.H."/>
            <person name="Heuer A."/>
            <person name="Rast P."/>
            <person name="Oberbeckmann S."/>
            <person name="Bunk B."/>
            <person name="Jeske O."/>
            <person name="Meyerdierks A."/>
            <person name="Storesund J.E."/>
            <person name="Kallscheuer N."/>
            <person name="Luecker S."/>
            <person name="Lage O.M."/>
            <person name="Pohl T."/>
            <person name="Merkel B.J."/>
            <person name="Hornburger P."/>
            <person name="Mueller R.-W."/>
            <person name="Bruemmer F."/>
            <person name="Labrenz M."/>
            <person name="Spormann A.M."/>
            <person name="Op den Camp H."/>
            <person name="Overmann J."/>
            <person name="Amann R."/>
            <person name="Jetten M.S.M."/>
            <person name="Mascher T."/>
            <person name="Medema M.H."/>
            <person name="Devos D.P."/>
            <person name="Kaster A.-K."/>
            <person name="Ovreas L."/>
            <person name="Rohde M."/>
            <person name="Galperin M.Y."/>
            <person name="Jogler C."/>
        </authorList>
    </citation>
    <scope>NUCLEOTIDE SEQUENCE [LARGE SCALE GENOMIC DNA]</scope>
    <source>
        <strain evidence="4 5">K22_7</strain>
    </source>
</reference>
<dbReference type="AlphaFoldDB" id="A0A517NH63"/>
<gene>
    <name evidence="4" type="ORF">K227x_48870</name>
</gene>
<dbReference type="Pfam" id="PF00271">
    <property type="entry name" value="Helicase_C"/>
    <property type="match status" value="1"/>
</dbReference>
<keyword evidence="5" id="KW-1185">Reference proteome</keyword>
<dbReference type="GO" id="GO:0004386">
    <property type="term" value="F:helicase activity"/>
    <property type="evidence" value="ECO:0007669"/>
    <property type="project" value="UniProtKB-KW"/>
</dbReference>
<dbReference type="Pfam" id="PF00176">
    <property type="entry name" value="SNF2-rel_dom"/>
    <property type="match status" value="1"/>
</dbReference>
<dbReference type="Proteomes" id="UP000318538">
    <property type="component" value="Chromosome"/>
</dbReference>
<dbReference type="InterPro" id="IPR000330">
    <property type="entry name" value="SNF2_N"/>
</dbReference>
<accession>A0A517NH63</accession>
<dbReference type="Gene3D" id="3.40.50.10810">
    <property type="entry name" value="Tandem AAA-ATPase domain"/>
    <property type="match status" value="1"/>
</dbReference>
<feature type="domain" description="Helicase C-terminal" evidence="3">
    <location>
        <begin position="413"/>
        <end position="558"/>
    </location>
</feature>